<proteinExistence type="predicted"/>
<dbReference type="EMBL" id="CALNXK010000069">
    <property type="protein sequence ID" value="CAH3142583.1"/>
    <property type="molecule type" value="Genomic_DNA"/>
</dbReference>
<name>A0ABN8PF90_9CNID</name>
<dbReference type="PROSITE" id="PS00108">
    <property type="entry name" value="PROTEIN_KINASE_ST"/>
    <property type="match status" value="1"/>
</dbReference>
<accession>A0ABN8PF90</accession>
<dbReference type="InterPro" id="IPR008271">
    <property type="entry name" value="Ser/Thr_kinase_AS"/>
</dbReference>
<comment type="caution">
    <text evidence="1">The sequence shown here is derived from an EMBL/GenBank/DDBJ whole genome shotgun (WGS) entry which is preliminary data.</text>
</comment>
<gene>
    <name evidence="1" type="ORF">PLOB_00042449</name>
</gene>
<reference evidence="1 2" key="1">
    <citation type="submission" date="2022-05" db="EMBL/GenBank/DDBJ databases">
        <authorList>
            <consortium name="Genoscope - CEA"/>
            <person name="William W."/>
        </authorList>
    </citation>
    <scope>NUCLEOTIDE SEQUENCE [LARGE SCALE GENOMIC DNA]</scope>
</reference>
<evidence type="ECO:0000313" key="2">
    <source>
        <dbReference type="Proteomes" id="UP001159405"/>
    </source>
</evidence>
<evidence type="ECO:0008006" key="3">
    <source>
        <dbReference type="Google" id="ProtNLM"/>
    </source>
</evidence>
<protein>
    <recommendedName>
        <fullName evidence="3">Protein kinase domain-containing protein</fullName>
    </recommendedName>
</protein>
<dbReference type="Proteomes" id="UP001159405">
    <property type="component" value="Unassembled WGS sequence"/>
</dbReference>
<organism evidence="1 2">
    <name type="scientific">Porites lobata</name>
    <dbReference type="NCBI Taxonomy" id="104759"/>
    <lineage>
        <taxon>Eukaryota</taxon>
        <taxon>Metazoa</taxon>
        <taxon>Cnidaria</taxon>
        <taxon>Anthozoa</taxon>
        <taxon>Hexacorallia</taxon>
        <taxon>Scleractinia</taxon>
        <taxon>Fungiina</taxon>
        <taxon>Poritidae</taxon>
        <taxon>Porites</taxon>
    </lineage>
</organism>
<sequence length="82" mass="8905">MSTCQILHNDLKSNNVLTSFLDPKPWMSLTASSKESYNCHYPHISLQIVAGSGQQSIQSDVFSLGRIVLSILALLPTATAKS</sequence>
<keyword evidence="2" id="KW-1185">Reference proteome</keyword>
<evidence type="ECO:0000313" key="1">
    <source>
        <dbReference type="EMBL" id="CAH3142583.1"/>
    </source>
</evidence>
<dbReference type="SUPFAM" id="SSF56112">
    <property type="entry name" value="Protein kinase-like (PK-like)"/>
    <property type="match status" value="1"/>
</dbReference>
<feature type="non-terminal residue" evidence="1">
    <location>
        <position position="82"/>
    </location>
</feature>
<dbReference type="InterPro" id="IPR011009">
    <property type="entry name" value="Kinase-like_dom_sf"/>
</dbReference>